<proteinExistence type="predicted"/>
<keyword evidence="2" id="KW-1185">Reference proteome</keyword>
<comment type="caution">
    <text evidence="1">The sequence shown here is derived from an EMBL/GenBank/DDBJ whole genome shotgun (WGS) entry which is preliminary data.</text>
</comment>
<evidence type="ECO:0000313" key="2">
    <source>
        <dbReference type="Proteomes" id="UP000078428"/>
    </source>
</evidence>
<gene>
    <name evidence="1" type="ORF">A6A04_19730</name>
</gene>
<accession>A0A178MJC6</accession>
<dbReference type="EMBL" id="LWQT01000068">
    <property type="protein sequence ID" value="OAN48831.1"/>
    <property type="molecule type" value="Genomic_DNA"/>
</dbReference>
<name>A0A178MJC6_9PROT</name>
<evidence type="ECO:0000313" key="1">
    <source>
        <dbReference type="EMBL" id="OAN48831.1"/>
    </source>
</evidence>
<dbReference type="STRING" id="1285242.A6A04_19730"/>
<reference evidence="1 2" key="1">
    <citation type="submission" date="2016-04" db="EMBL/GenBank/DDBJ databases">
        <title>Draft genome sequence of freshwater magnetotactic bacteria Magnetospirillum marisnigri SP-1 and Magnetospirillum moscoviense BB-1.</title>
        <authorList>
            <person name="Koziaeva V."/>
            <person name="Dziuba M.V."/>
            <person name="Ivanov T.M."/>
            <person name="Kuznetsov B."/>
            <person name="Grouzdev D.S."/>
        </authorList>
    </citation>
    <scope>NUCLEOTIDE SEQUENCE [LARGE SCALE GENOMIC DNA]</scope>
    <source>
        <strain evidence="1 2">SP-1</strain>
    </source>
</reference>
<sequence length="59" mass="6782">MESWSLTTIRDKVVKIGAKVIAHARYAVFQMAEVAVPHDLFRRILEMIDDLRPRDTAPC</sequence>
<organism evidence="1 2">
    <name type="scientific">Paramagnetospirillum marisnigri</name>
    <dbReference type="NCBI Taxonomy" id="1285242"/>
    <lineage>
        <taxon>Bacteria</taxon>
        <taxon>Pseudomonadati</taxon>
        <taxon>Pseudomonadota</taxon>
        <taxon>Alphaproteobacteria</taxon>
        <taxon>Rhodospirillales</taxon>
        <taxon>Magnetospirillaceae</taxon>
        <taxon>Paramagnetospirillum</taxon>
    </lineage>
</organism>
<dbReference type="AlphaFoldDB" id="A0A178MJC6"/>
<protein>
    <submittedName>
        <fullName evidence="1">Uncharacterized protein</fullName>
    </submittedName>
</protein>
<dbReference type="Proteomes" id="UP000078428">
    <property type="component" value="Unassembled WGS sequence"/>
</dbReference>